<evidence type="ECO:0000313" key="7">
    <source>
        <dbReference type="Proteomes" id="UP000284177"/>
    </source>
</evidence>
<keyword evidence="4" id="KW-0472">Membrane</keyword>
<dbReference type="GO" id="GO:0016020">
    <property type="term" value="C:membrane"/>
    <property type="evidence" value="ECO:0007669"/>
    <property type="project" value="UniProtKB-SubCell"/>
</dbReference>
<evidence type="ECO:0000256" key="4">
    <source>
        <dbReference type="ARBA" id="ARBA00023136"/>
    </source>
</evidence>
<dbReference type="PANTHER" id="PTHR37423:SF2">
    <property type="entry name" value="MEMBRANE-BOUND LYTIC MUREIN TRANSGLYCOSYLASE C"/>
    <property type="match status" value="1"/>
</dbReference>
<dbReference type="SUPFAM" id="SSF53955">
    <property type="entry name" value="Lysozyme-like"/>
    <property type="match status" value="1"/>
</dbReference>
<dbReference type="Proteomes" id="UP000284177">
    <property type="component" value="Unassembled WGS sequence"/>
</dbReference>
<evidence type="ECO:0000259" key="5">
    <source>
        <dbReference type="PROSITE" id="PS50922"/>
    </source>
</evidence>
<dbReference type="EMBL" id="MCIB01000007">
    <property type="protein sequence ID" value="RKD33215.1"/>
    <property type="molecule type" value="Genomic_DNA"/>
</dbReference>
<accession>A0A419T705</accession>
<feature type="domain" description="TLC" evidence="5">
    <location>
        <begin position="1"/>
        <end position="40"/>
    </location>
</feature>
<protein>
    <submittedName>
        <fullName evidence="6">Lytic transglycosylase</fullName>
    </submittedName>
</protein>
<evidence type="ECO:0000313" key="6">
    <source>
        <dbReference type="EMBL" id="RKD33215.1"/>
    </source>
</evidence>
<dbReference type="AlphaFoldDB" id="A0A419T705"/>
<name>A0A419T705_9FIRM</name>
<dbReference type="Gene3D" id="1.10.530.10">
    <property type="match status" value="1"/>
</dbReference>
<dbReference type="InterPro" id="IPR008258">
    <property type="entry name" value="Transglycosylase_SLT_dom_1"/>
</dbReference>
<dbReference type="PROSITE" id="PS50922">
    <property type="entry name" value="TLC"/>
    <property type="match status" value="1"/>
</dbReference>
<proteinExistence type="predicted"/>
<organism evidence="6 7">
    <name type="scientific">Thermohalobacter berrensis</name>
    <dbReference type="NCBI Taxonomy" id="99594"/>
    <lineage>
        <taxon>Bacteria</taxon>
        <taxon>Bacillati</taxon>
        <taxon>Bacillota</taxon>
        <taxon>Tissierellia</taxon>
        <taxon>Tissierellales</taxon>
        <taxon>Thermohalobacteraceae</taxon>
        <taxon>Thermohalobacter</taxon>
    </lineage>
</organism>
<keyword evidence="3" id="KW-1133">Transmembrane helix</keyword>
<dbReference type="CDD" id="cd16896">
    <property type="entry name" value="LT_Slt70-like"/>
    <property type="match status" value="1"/>
</dbReference>
<dbReference type="InterPro" id="IPR023346">
    <property type="entry name" value="Lysozyme-like_dom_sf"/>
</dbReference>
<dbReference type="PANTHER" id="PTHR37423">
    <property type="entry name" value="SOLUBLE LYTIC MUREIN TRANSGLYCOSYLASE-RELATED"/>
    <property type="match status" value="1"/>
</dbReference>
<gene>
    <name evidence="6" type="ORF">BET03_09655</name>
</gene>
<evidence type="ECO:0000256" key="3">
    <source>
        <dbReference type="ARBA" id="ARBA00022989"/>
    </source>
</evidence>
<sequence length="193" mass="22734">MSFRYKRVLLFLLIALIILLAIYNIKWIFKFLYPLNYEEYIGKYSKEYGIDPFLVAAIIRVESKYYKEAKSYKGAKGLMQISPITGKWAAKELGIKNYNEDILYNPEINIKIGCWYLSKLMDQFDNNISVVVAAYNGGSGNVTKWLSNKKYSSDGINLDYIPFKETEQYVDKVLNSYKIYKKLYDYKHFYPEE</sequence>
<keyword evidence="2" id="KW-0812">Transmembrane</keyword>
<dbReference type="Pfam" id="PF01464">
    <property type="entry name" value="SLT"/>
    <property type="match status" value="1"/>
</dbReference>
<keyword evidence="7" id="KW-1185">Reference proteome</keyword>
<comment type="subcellular location">
    <subcellularLocation>
        <location evidence="1">Membrane</location>
        <topology evidence="1">Multi-pass membrane protein</topology>
    </subcellularLocation>
</comment>
<comment type="caution">
    <text evidence="6">The sequence shown here is derived from an EMBL/GenBank/DDBJ whole genome shotgun (WGS) entry which is preliminary data.</text>
</comment>
<evidence type="ECO:0000256" key="2">
    <source>
        <dbReference type="ARBA" id="ARBA00022692"/>
    </source>
</evidence>
<reference evidence="6 7" key="1">
    <citation type="submission" date="2016-08" db="EMBL/GenBank/DDBJ databases">
        <title>Novel Firmicutes and Novel Genomes.</title>
        <authorList>
            <person name="Poppleton D.I."/>
            <person name="Gribaldo S."/>
        </authorList>
    </citation>
    <scope>NUCLEOTIDE SEQUENCE [LARGE SCALE GENOMIC DNA]</scope>
    <source>
        <strain evidence="6 7">CTT3</strain>
    </source>
</reference>
<evidence type="ECO:0000256" key="1">
    <source>
        <dbReference type="ARBA" id="ARBA00004141"/>
    </source>
</evidence>
<dbReference type="InterPro" id="IPR006634">
    <property type="entry name" value="TLC-dom"/>
</dbReference>